<proteinExistence type="predicted"/>
<keyword evidence="1" id="KW-0472">Membrane</keyword>
<evidence type="ECO:0000313" key="3">
    <source>
        <dbReference type="Proteomes" id="UP000510621"/>
    </source>
</evidence>
<name>A0A7L6AWR3_9GAMM</name>
<gene>
    <name evidence="2" type="ORF">HZT40_20520</name>
</gene>
<accession>A0A7L6AWR3</accession>
<keyword evidence="1" id="KW-1133">Transmembrane helix</keyword>
<feature type="transmembrane region" description="Helical" evidence="1">
    <location>
        <begin position="38"/>
        <end position="60"/>
    </location>
</feature>
<dbReference type="AlphaFoldDB" id="A0A7L6AWR3"/>
<dbReference type="KEGG" id="this:HZT40_20520"/>
<organism evidence="2 3">
    <name type="scientific">Candidatus Thiothrix singaporensis</name>
    <dbReference type="NCBI Taxonomy" id="2799669"/>
    <lineage>
        <taxon>Bacteria</taxon>
        <taxon>Pseudomonadati</taxon>
        <taxon>Pseudomonadota</taxon>
        <taxon>Gammaproteobacteria</taxon>
        <taxon>Thiotrichales</taxon>
        <taxon>Thiotrichaceae</taxon>
        <taxon>Thiothrix</taxon>
    </lineage>
</organism>
<evidence type="ECO:0000313" key="2">
    <source>
        <dbReference type="EMBL" id="QLQ33586.1"/>
    </source>
</evidence>
<feature type="transmembrane region" description="Helical" evidence="1">
    <location>
        <begin position="12"/>
        <end position="32"/>
    </location>
</feature>
<reference evidence="2" key="1">
    <citation type="submission" date="2020-06" db="EMBL/GenBank/DDBJ databases">
        <title>Analysis procedures for assessing recovery of high quality, complete, closed genomes from Nanopore long read metagenome sequencing.</title>
        <authorList>
            <person name="Bessarab I."/>
            <person name="Arumugam K."/>
            <person name="Haryono M."/>
            <person name="Liu X."/>
            <person name="Roy S."/>
            <person name="Zuniga-Montanez R.E."/>
            <person name="Qiu G."/>
            <person name="Drautz-Moses D.I."/>
            <person name="Law Y.Y."/>
            <person name="Wuertz S."/>
            <person name="Lauro F.M."/>
            <person name="Huson D.H."/>
            <person name="Williams R.B."/>
        </authorList>
    </citation>
    <scope>NUCLEOTIDE SEQUENCE [LARGE SCALE GENOMIC DNA]</scope>
    <source>
        <strain evidence="2">SSD2</strain>
    </source>
</reference>
<dbReference type="EMBL" id="CP059265">
    <property type="protein sequence ID" value="QLQ33586.1"/>
    <property type="molecule type" value="Genomic_DNA"/>
</dbReference>
<sequence length="70" mass="8077">MLWRDVKVLFSVLLLRFVVELLDLVFTLKFAIGGFDPYLVVASWSVVFLIPELLGALTLYRRGFADNGWR</sequence>
<dbReference type="Proteomes" id="UP000510621">
    <property type="component" value="Chromosome"/>
</dbReference>
<keyword evidence="1" id="KW-0812">Transmembrane</keyword>
<keyword evidence="3" id="KW-1185">Reference proteome</keyword>
<evidence type="ECO:0000256" key="1">
    <source>
        <dbReference type="SAM" id="Phobius"/>
    </source>
</evidence>
<protein>
    <submittedName>
        <fullName evidence="2">Uncharacterized protein</fullName>
    </submittedName>
</protein>